<dbReference type="Proteomes" id="UP000248857">
    <property type="component" value="Unassembled WGS sequence"/>
</dbReference>
<protein>
    <submittedName>
        <fullName evidence="9">Beta-barrel assembly-enhancing protease</fullName>
        <ecNumber evidence="9">3.4.-.-</ecNumber>
    </submittedName>
</protein>
<evidence type="ECO:0000256" key="5">
    <source>
        <dbReference type="ARBA" id="ARBA00023049"/>
    </source>
</evidence>
<dbReference type="PANTHER" id="PTHR22726">
    <property type="entry name" value="METALLOENDOPEPTIDASE OMA1"/>
    <property type="match status" value="1"/>
</dbReference>
<keyword evidence="3 6" id="KW-0378">Hydrolase</keyword>
<feature type="domain" description="Peptidase M48" evidence="8">
    <location>
        <begin position="90"/>
        <end position="261"/>
    </location>
</feature>
<keyword evidence="4 6" id="KW-0862">Zinc</keyword>
<dbReference type="GO" id="GO:0051603">
    <property type="term" value="P:proteolysis involved in protein catabolic process"/>
    <property type="evidence" value="ECO:0007669"/>
    <property type="project" value="TreeGrafter"/>
</dbReference>
<feature type="chain" id="PRO_5016084085" evidence="7">
    <location>
        <begin position="43"/>
        <end position="295"/>
    </location>
</feature>
<dbReference type="EC" id="3.4.-.-" evidence="9"/>
<dbReference type="EMBL" id="PQWO01000018">
    <property type="protein sequence ID" value="PZD71349.1"/>
    <property type="molecule type" value="Genomic_DNA"/>
</dbReference>
<evidence type="ECO:0000256" key="6">
    <source>
        <dbReference type="RuleBase" id="RU003983"/>
    </source>
</evidence>
<evidence type="ECO:0000256" key="1">
    <source>
        <dbReference type="ARBA" id="ARBA00022670"/>
    </source>
</evidence>
<comment type="cofactor">
    <cofactor evidence="6">
        <name>Zn(2+)</name>
        <dbReference type="ChEBI" id="CHEBI:29105"/>
    </cofactor>
    <text evidence="6">Binds 1 zinc ion per subunit.</text>
</comment>
<keyword evidence="5 6" id="KW-0482">Metalloprotease</keyword>
<evidence type="ECO:0000256" key="2">
    <source>
        <dbReference type="ARBA" id="ARBA00022723"/>
    </source>
</evidence>
<accession>A0A2W1JBB7</accession>
<dbReference type="PANTHER" id="PTHR22726:SF1">
    <property type="entry name" value="METALLOENDOPEPTIDASE OMA1, MITOCHONDRIAL"/>
    <property type="match status" value="1"/>
</dbReference>
<keyword evidence="7" id="KW-0732">Signal</keyword>
<comment type="similarity">
    <text evidence="6">Belongs to the peptidase M48 family.</text>
</comment>
<dbReference type="GO" id="GO:0016020">
    <property type="term" value="C:membrane"/>
    <property type="evidence" value="ECO:0007669"/>
    <property type="project" value="TreeGrafter"/>
</dbReference>
<dbReference type="RefSeq" id="WP_110988134.1">
    <property type="nucleotide sequence ID" value="NZ_CAWNWM010000018.1"/>
</dbReference>
<organism evidence="9 10">
    <name type="scientific">Acaryochloris thomasi RCC1774</name>
    <dbReference type="NCBI Taxonomy" id="1764569"/>
    <lineage>
        <taxon>Bacteria</taxon>
        <taxon>Bacillati</taxon>
        <taxon>Cyanobacteriota</taxon>
        <taxon>Cyanophyceae</taxon>
        <taxon>Acaryochloridales</taxon>
        <taxon>Acaryochloridaceae</taxon>
        <taxon>Acaryochloris</taxon>
        <taxon>Acaryochloris thomasi</taxon>
    </lineage>
</organism>
<feature type="signal peptide" evidence="7">
    <location>
        <begin position="1"/>
        <end position="42"/>
    </location>
</feature>
<evidence type="ECO:0000256" key="4">
    <source>
        <dbReference type="ARBA" id="ARBA00022833"/>
    </source>
</evidence>
<evidence type="ECO:0000256" key="7">
    <source>
        <dbReference type="SAM" id="SignalP"/>
    </source>
</evidence>
<dbReference type="GO" id="GO:0004222">
    <property type="term" value="F:metalloendopeptidase activity"/>
    <property type="evidence" value="ECO:0007669"/>
    <property type="project" value="InterPro"/>
</dbReference>
<dbReference type="InterPro" id="IPR051156">
    <property type="entry name" value="Mito/Outer_Membr_Metalloprot"/>
</dbReference>
<proteinExistence type="inferred from homology"/>
<gene>
    <name evidence="9" type="primary">bepA_7</name>
    <name evidence="9" type="ORF">C1752_06628</name>
</gene>
<name>A0A2W1JBB7_9CYAN</name>
<evidence type="ECO:0000256" key="3">
    <source>
        <dbReference type="ARBA" id="ARBA00022801"/>
    </source>
</evidence>
<dbReference type="OrthoDB" id="9810445at2"/>
<sequence>MLNSTLSQSSTDVRGRQGLRSVRFLAALAAVAVSLPASPAQAFPWGDFIRQGVQVLQFSNLSTRNEVALGNQIHNNLMSQGMKLYQNQAVNAYVNRVGQRLVSRSQGHRDYPYVFQVALDSRVNAFATMGGRVYVTTGLLKAADNEAELASVLGHEIGHVKERHLVKQIRQRTLTTGLIGTATGLSQSQAANIGVELLVNRPQGRGDEYEADQVGLEILRQAGYAPSAAPAFMKKLLSNRRTPTFLSTHPAVPDRLKALQDAIEKGRTHKCDLNPSLQSCGLDAQSYQQSVSNRL</sequence>
<evidence type="ECO:0000259" key="8">
    <source>
        <dbReference type="Pfam" id="PF01435"/>
    </source>
</evidence>
<dbReference type="AlphaFoldDB" id="A0A2W1JBB7"/>
<keyword evidence="2" id="KW-0479">Metal-binding</keyword>
<reference evidence="9 10" key="1">
    <citation type="journal article" date="2018" name="Sci. Rep.">
        <title>A novel species of the marine cyanobacterium Acaryochloris with a unique pigment content and lifestyle.</title>
        <authorList>
            <person name="Partensky F."/>
            <person name="Six C."/>
            <person name="Ratin M."/>
            <person name="Garczarek L."/>
            <person name="Vaulot D."/>
            <person name="Probert I."/>
            <person name="Calteau A."/>
            <person name="Gourvil P."/>
            <person name="Marie D."/>
            <person name="Grebert T."/>
            <person name="Bouchier C."/>
            <person name="Le Panse S."/>
            <person name="Gachenot M."/>
            <person name="Rodriguez F."/>
            <person name="Garrido J.L."/>
        </authorList>
    </citation>
    <scope>NUCLEOTIDE SEQUENCE [LARGE SCALE GENOMIC DNA]</scope>
    <source>
        <strain evidence="9 10">RCC1774</strain>
    </source>
</reference>
<dbReference type="Pfam" id="PF01435">
    <property type="entry name" value="Peptidase_M48"/>
    <property type="match status" value="1"/>
</dbReference>
<keyword evidence="1 6" id="KW-0645">Protease</keyword>
<evidence type="ECO:0000313" key="10">
    <source>
        <dbReference type="Proteomes" id="UP000248857"/>
    </source>
</evidence>
<keyword evidence="10" id="KW-1185">Reference proteome</keyword>
<dbReference type="GO" id="GO:0046872">
    <property type="term" value="F:metal ion binding"/>
    <property type="evidence" value="ECO:0007669"/>
    <property type="project" value="UniProtKB-KW"/>
</dbReference>
<evidence type="ECO:0000313" key="9">
    <source>
        <dbReference type="EMBL" id="PZD71349.1"/>
    </source>
</evidence>
<dbReference type="InterPro" id="IPR001915">
    <property type="entry name" value="Peptidase_M48"/>
</dbReference>
<comment type="caution">
    <text evidence="9">The sequence shown here is derived from an EMBL/GenBank/DDBJ whole genome shotgun (WGS) entry which is preliminary data.</text>
</comment>
<dbReference type="CDD" id="cd07333">
    <property type="entry name" value="M48C_bepA_like"/>
    <property type="match status" value="1"/>
</dbReference>
<dbReference type="Gene3D" id="3.30.2010.10">
    <property type="entry name" value="Metalloproteases ('zincins'), catalytic domain"/>
    <property type="match status" value="1"/>
</dbReference>